<dbReference type="SUPFAM" id="SSF50494">
    <property type="entry name" value="Trypsin-like serine proteases"/>
    <property type="match status" value="1"/>
</dbReference>
<evidence type="ECO:0000256" key="8">
    <source>
        <dbReference type="ARBA" id="ARBA00022801"/>
    </source>
</evidence>
<dbReference type="GO" id="GO:0004252">
    <property type="term" value="F:serine-type endopeptidase activity"/>
    <property type="evidence" value="ECO:0007669"/>
    <property type="project" value="InterPro"/>
</dbReference>
<keyword evidence="6 23" id="KW-0645">Protease</keyword>
<dbReference type="CDD" id="cd00190">
    <property type="entry name" value="Tryp_SPc"/>
    <property type="match status" value="1"/>
</dbReference>
<evidence type="ECO:0000256" key="18">
    <source>
        <dbReference type="ARBA" id="ARBA00064428"/>
    </source>
</evidence>
<evidence type="ECO:0000256" key="1">
    <source>
        <dbReference type="ARBA" id="ARBA00004401"/>
    </source>
</evidence>
<dbReference type="Gene3D" id="3.10.250.10">
    <property type="entry name" value="SRCR-like domain"/>
    <property type="match status" value="1"/>
</dbReference>
<keyword evidence="14" id="KW-0865">Zymogen</keyword>
<dbReference type="InterPro" id="IPR001314">
    <property type="entry name" value="Peptidase_S1A"/>
</dbReference>
<evidence type="ECO:0000256" key="12">
    <source>
        <dbReference type="ARBA" id="ARBA00022989"/>
    </source>
</evidence>
<protein>
    <recommendedName>
        <fullName evidence="20">Transmembrane protease serine 2</fullName>
        <ecNumber evidence="19">3.4.21.122</ecNumber>
    </recommendedName>
</protein>
<dbReference type="FunFam" id="2.40.10.10:FF:000003">
    <property type="entry name" value="Transmembrane serine protease 3"/>
    <property type="match status" value="1"/>
</dbReference>
<keyword evidence="27" id="KW-1185">Reference proteome</keyword>
<dbReference type="InterPro" id="IPR023415">
    <property type="entry name" value="LDLR_class-A_CS"/>
</dbReference>
<evidence type="ECO:0000256" key="9">
    <source>
        <dbReference type="ARBA" id="ARBA00022813"/>
    </source>
</evidence>
<evidence type="ECO:0000256" key="3">
    <source>
        <dbReference type="ARBA" id="ARBA00009228"/>
    </source>
</evidence>
<dbReference type="FunFam" id="3.10.250.10:FF:000027">
    <property type="entry name" value="Transmembrane serine protease 2"/>
    <property type="match status" value="1"/>
</dbReference>
<evidence type="ECO:0000256" key="13">
    <source>
        <dbReference type="ARBA" id="ARBA00023136"/>
    </source>
</evidence>
<dbReference type="GO" id="GO:0005576">
    <property type="term" value="C:extracellular region"/>
    <property type="evidence" value="ECO:0007669"/>
    <property type="project" value="UniProtKB-SubCell"/>
</dbReference>
<dbReference type="KEGG" id="emc:129326629"/>
<evidence type="ECO:0000256" key="6">
    <source>
        <dbReference type="ARBA" id="ARBA00022670"/>
    </source>
</evidence>
<evidence type="ECO:0000256" key="14">
    <source>
        <dbReference type="ARBA" id="ARBA00023145"/>
    </source>
</evidence>
<dbReference type="PROSITE" id="PS50068">
    <property type="entry name" value="LDLRA_2"/>
    <property type="match status" value="1"/>
</dbReference>
<dbReference type="Gene3D" id="2.40.10.10">
    <property type="entry name" value="Trypsin-like serine proteases"/>
    <property type="match status" value="2"/>
</dbReference>
<name>A0AA97J4E1_EUBMA</name>
<keyword evidence="12 24" id="KW-1133">Transmembrane helix</keyword>
<dbReference type="InterPro" id="IPR009003">
    <property type="entry name" value="Peptidase_S1_PA"/>
</dbReference>
<evidence type="ECO:0000256" key="17">
    <source>
        <dbReference type="ARBA" id="ARBA00052436"/>
    </source>
</evidence>
<dbReference type="Pfam" id="PF00089">
    <property type="entry name" value="Trypsin"/>
    <property type="match status" value="1"/>
</dbReference>
<evidence type="ECO:0000313" key="29">
    <source>
        <dbReference type="RefSeq" id="XP_054830866.1"/>
    </source>
</evidence>
<feature type="domain" description="SRCR" evidence="26">
    <location>
        <begin position="155"/>
        <end position="240"/>
    </location>
</feature>
<evidence type="ECO:0000256" key="15">
    <source>
        <dbReference type="ARBA" id="ARBA00023157"/>
    </source>
</evidence>
<feature type="transmembrane region" description="Helical" evidence="24">
    <location>
        <begin position="81"/>
        <end position="106"/>
    </location>
</feature>
<gene>
    <name evidence="28 29" type="primary">TMPRSS2</name>
</gene>
<dbReference type="CTD" id="7113"/>
<dbReference type="GO" id="GO:0006508">
    <property type="term" value="P:proteolysis"/>
    <property type="evidence" value="ECO:0007669"/>
    <property type="project" value="UniProtKB-KW"/>
</dbReference>
<dbReference type="GO" id="GO:0035821">
    <property type="term" value="P:modulation of process of another organism"/>
    <property type="evidence" value="ECO:0007669"/>
    <property type="project" value="UniProtKB-ARBA"/>
</dbReference>
<keyword evidence="16" id="KW-0325">Glycoprotein</keyword>
<evidence type="ECO:0000256" key="22">
    <source>
        <dbReference type="PROSITE-ProRule" id="PRU00196"/>
    </source>
</evidence>
<dbReference type="InterPro" id="IPR001254">
    <property type="entry name" value="Trypsin_dom"/>
</dbReference>
<reference evidence="28 29" key="1">
    <citation type="submission" date="2025-04" db="UniProtKB">
        <authorList>
            <consortium name="RefSeq"/>
        </authorList>
    </citation>
    <scope>IDENTIFICATION</scope>
    <source>
        <tissue evidence="28 29">Blood</tissue>
    </source>
</reference>
<evidence type="ECO:0000256" key="24">
    <source>
        <dbReference type="SAM" id="Phobius"/>
    </source>
</evidence>
<dbReference type="RefSeq" id="XP_054830865.1">
    <property type="nucleotide sequence ID" value="XM_054974890.1"/>
</dbReference>
<dbReference type="SUPFAM" id="SSF56487">
    <property type="entry name" value="SRCR-like"/>
    <property type="match status" value="1"/>
</dbReference>
<feature type="disulfide bond" evidence="21">
    <location>
        <begin position="130"/>
        <end position="145"/>
    </location>
</feature>
<evidence type="ECO:0000256" key="10">
    <source>
        <dbReference type="ARBA" id="ARBA00022825"/>
    </source>
</evidence>
<evidence type="ECO:0000313" key="28">
    <source>
        <dbReference type="RefSeq" id="XP_054830865.1"/>
    </source>
</evidence>
<evidence type="ECO:0000313" key="27">
    <source>
        <dbReference type="Proteomes" id="UP001190640"/>
    </source>
</evidence>
<dbReference type="PROSITE" id="PS01209">
    <property type="entry name" value="LDLRA_1"/>
    <property type="match status" value="1"/>
</dbReference>
<dbReference type="GeneID" id="129326629"/>
<evidence type="ECO:0000256" key="2">
    <source>
        <dbReference type="ARBA" id="ARBA00004613"/>
    </source>
</evidence>
<comment type="caution">
    <text evidence="22">Lacks conserved residue(s) required for the propagation of feature annotation.</text>
</comment>
<dbReference type="SMART" id="SM00020">
    <property type="entry name" value="Tryp_SPc"/>
    <property type="match status" value="1"/>
</dbReference>
<evidence type="ECO:0000256" key="19">
    <source>
        <dbReference type="ARBA" id="ARBA00066608"/>
    </source>
</evidence>
<organism evidence="27 28">
    <name type="scientific">Eublepharis macularius</name>
    <name type="common">Leopard gecko</name>
    <name type="synonym">Cyrtodactylus macularius</name>
    <dbReference type="NCBI Taxonomy" id="481883"/>
    <lineage>
        <taxon>Eukaryota</taxon>
        <taxon>Metazoa</taxon>
        <taxon>Chordata</taxon>
        <taxon>Craniata</taxon>
        <taxon>Vertebrata</taxon>
        <taxon>Euteleostomi</taxon>
        <taxon>Lepidosauria</taxon>
        <taxon>Squamata</taxon>
        <taxon>Bifurcata</taxon>
        <taxon>Gekkota</taxon>
        <taxon>Eublepharidae</taxon>
        <taxon>Eublepharinae</taxon>
        <taxon>Eublepharis</taxon>
    </lineage>
</organism>
<comment type="similarity">
    <text evidence="3">Belongs to the peptidase S1 family. Snake venom subfamily.</text>
</comment>
<dbReference type="InterPro" id="IPR018114">
    <property type="entry name" value="TRYPSIN_HIS"/>
</dbReference>
<comment type="subunit">
    <text evidence="18">The catalytically active form interacts with ACE2.</text>
</comment>
<evidence type="ECO:0000256" key="5">
    <source>
        <dbReference type="ARBA" id="ARBA00022525"/>
    </source>
</evidence>
<dbReference type="InterPro" id="IPR033116">
    <property type="entry name" value="TRYPSIN_SER"/>
</dbReference>
<keyword evidence="7 24" id="KW-0812">Transmembrane</keyword>
<dbReference type="PROSITE" id="PS00135">
    <property type="entry name" value="TRYPSIN_SER"/>
    <property type="match status" value="1"/>
</dbReference>
<dbReference type="Proteomes" id="UP001190640">
    <property type="component" value="Chromosome 3"/>
</dbReference>
<evidence type="ECO:0000256" key="4">
    <source>
        <dbReference type="ARBA" id="ARBA00022475"/>
    </source>
</evidence>
<evidence type="ECO:0000256" key="21">
    <source>
        <dbReference type="PROSITE-ProRule" id="PRU00124"/>
    </source>
</evidence>
<evidence type="ECO:0000256" key="16">
    <source>
        <dbReference type="ARBA" id="ARBA00023180"/>
    </source>
</evidence>
<sequence>MASDSRPPPYYENYAYQPENLVPPRHASGFNVCQQYRSPYWPATVPHYVPRVCNQPSIPAPAVVHPSSSSAKICTPRIRKALCLSLSIIILLVGAAIAGILIWYFVTDHCFGSKIRCGTQAVCVSPSQWCNGVDDCPNGEDENRCVRLYGPRFLLEVYSSESKDWYPVCYDDWNDNYGKTACVDMGYNEDTYFKSEATKLTSTFTSFMRLNTSAEDTDLYKKLYNSKLCSSGRMVSLRCIKCGSSSKNPNPRNRIVGGNVAVLGEWPWQVSLHIQGIHLCGGSIITPEWIVTAAHCVEGSYSQPIYWRVYAGFLLQQEMLRSRGHRVAKIIPHPNYDTESKNNDVALMKLQSPLNFNEVIGPVCLPNPGMMFQPTQRCWISGWGAQHQGGNTSKELNAAMVPLIESSRCNARHVYNGHILSTMICAGYLEGKVDSCQGDSGGPLVTEKHAVWWLVGDTSWGTGCASVYKPGVYGNMTQFTDWIYRNMQANR</sequence>
<dbReference type="RefSeq" id="XP_054830866.1">
    <property type="nucleotide sequence ID" value="XM_054974891.1"/>
</dbReference>
<dbReference type="Gene3D" id="4.10.400.10">
    <property type="entry name" value="Low-density Lipoprotein Receptor"/>
    <property type="match status" value="1"/>
</dbReference>
<dbReference type="InterPro" id="IPR001190">
    <property type="entry name" value="SRCR"/>
</dbReference>
<keyword evidence="4" id="KW-1003">Cell membrane</keyword>
<proteinExistence type="inferred from homology"/>
<dbReference type="InterPro" id="IPR036772">
    <property type="entry name" value="SRCR-like_dom_sf"/>
</dbReference>
<evidence type="ECO:0000256" key="20">
    <source>
        <dbReference type="ARBA" id="ARBA00071696"/>
    </source>
</evidence>
<dbReference type="AlphaFoldDB" id="A0AA97J4E1"/>
<dbReference type="InterPro" id="IPR002172">
    <property type="entry name" value="LDrepeatLR_classA_rpt"/>
</dbReference>
<dbReference type="GO" id="GO:0005886">
    <property type="term" value="C:plasma membrane"/>
    <property type="evidence" value="ECO:0007669"/>
    <property type="project" value="UniProtKB-SubCell"/>
</dbReference>
<dbReference type="SMART" id="SM00192">
    <property type="entry name" value="LDLa"/>
    <property type="match status" value="1"/>
</dbReference>
<dbReference type="PANTHER" id="PTHR24252">
    <property type="entry name" value="ACROSIN-RELATED"/>
    <property type="match status" value="1"/>
</dbReference>
<dbReference type="PROSITE" id="PS50240">
    <property type="entry name" value="TRYPSIN_DOM"/>
    <property type="match status" value="1"/>
</dbReference>
<keyword evidence="9" id="KW-0068">Autocatalytic cleavage</keyword>
<dbReference type="PROSITE" id="PS50287">
    <property type="entry name" value="SRCR_2"/>
    <property type="match status" value="1"/>
</dbReference>
<comment type="catalytic activity">
    <reaction evidence="17">
        <text>The enzyme cleaves angiotensin-converting enzyme 2 (EC 3.4.17.23) and cleaves influenzea A and B virus and coronavirus spike glycoproteins at arginine residues.</text>
        <dbReference type="EC" id="3.4.21.122"/>
    </reaction>
</comment>
<evidence type="ECO:0000259" key="26">
    <source>
        <dbReference type="PROSITE" id="PS50287"/>
    </source>
</evidence>
<dbReference type="PROSITE" id="PS00134">
    <property type="entry name" value="TRYPSIN_HIS"/>
    <property type="match status" value="1"/>
</dbReference>
<dbReference type="Pfam" id="PF15494">
    <property type="entry name" value="SRCR_2"/>
    <property type="match status" value="1"/>
</dbReference>
<evidence type="ECO:0000256" key="23">
    <source>
        <dbReference type="RuleBase" id="RU363034"/>
    </source>
</evidence>
<dbReference type="InterPro" id="IPR043504">
    <property type="entry name" value="Peptidase_S1_PA_chymotrypsin"/>
</dbReference>
<dbReference type="InterPro" id="IPR036055">
    <property type="entry name" value="LDL_receptor-like_sf"/>
</dbReference>
<dbReference type="CDD" id="cd00112">
    <property type="entry name" value="LDLa"/>
    <property type="match status" value="1"/>
</dbReference>
<keyword evidence="10 23" id="KW-0720">Serine protease</keyword>
<keyword evidence="11" id="KW-0735">Signal-anchor</keyword>
<keyword evidence="15 21" id="KW-1015">Disulfide bond</keyword>
<comment type="subcellular location">
    <subcellularLocation>
        <location evidence="1">Cell membrane</location>
        <topology evidence="1">Single-pass type II membrane protein</topology>
    </subcellularLocation>
    <subcellularLocation>
        <location evidence="2">Secreted</location>
    </subcellularLocation>
</comment>
<evidence type="ECO:0000259" key="25">
    <source>
        <dbReference type="PROSITE" id="PS50240"/>
    </source>
</evidence>
<keyword evidence="5" id="KW-0964">Secreted</keyword>
<dbReference type="PRINTS" id="PR00722">
    <property type="entry name" value="CHYMOTRYPSIN"/>
</dbReference>
<dbReference type="SMART" id="SM00202">
    <property type="entry name" value="SR"/>
    <property type="match status" value="1"/>
</dbReference>
<keyword evidence="13 24" id="KW-0472">Membrane</keyword>
<feature type="domain" description="Peptidase S1" evidence="25">
    <location>
        <begin position="255"/>
        <end position="488"/>
    </location>
</feature>
<dbReference type="SUPFAM" id="SSF57424">
    <property type="entry name" value="LDL receptor-like module"/>
    <property type="match status" value="1"/>
</dbReference>
<keyword evidence="8 23" id="KW-0378">Hydrolase</keyword>
<dbReference type="PANTHER" id="PTHR24252:SF30">
    <property type="entry name" value="TRANSMEMBRANE SERINE PROTEASE 2"/>
    <property type="match status" value="1"/>
</dbReference>
<evidence type="ECO:0000256" key="11">
    <source>
        <dbReference type="ARBA" id="ARBA00022968"/>
    </source>
</evidence>
<dbReference type="EC" id="3.4.21.122" evidence="19"/>
<evidence type="ECO:0000256" key="7">
    <source>
        <dbReference type="ARBA" id="ARBA00022692"/>
    </source>
</evidence>
<accession>A0AA97J4E1</accession>